<feature type="transmembrane region" description="Helical" evidence="2">
    <location>
        <begin position="24"/>
        <end position="47"/>
    </location>
</feature>
<dbReference type="Proteomes" id="UP000294395">
    <property type="component" value="Chromosome"/>
</dbReference>
<protein>
    <submittedName>
        <fullName evidence="3">Uncharacterized protein</fullName>
    </submittedName>
</protein>
<dbReference type="RefSeq" id="WP_032027708.1">
    <property type="nucleotide sequence ID" value="NZ_CP038009.1"/>
</dbReference>
<dbReference type="AlphaFoldDB" id="A0A4V1ASB8"/>
<evidence type="ECO:0000256" key="1">
    <source>
        <dbReference type="SAM" id="Coils"/>
    </source>
</evidence>
<keyword evidence="1" id="KW-0175">Coiled coil</keyword>
<feature type="transmembrane region" description="Helical" evidence="2">
    <location>
        <begin position="59"/>
        <end position="82"/>
    </location>
</feature>
<gene>
    <name evidence="3" type="ORF">AHTJR_01000</name>
</gene>
<proteinExistence type="predicted"/>
<evidence type="ECO:0000313" key="4">
    <source>
        <dbReference type="Proteomes" id="UP000294395"/>
    </source>
</evidence>
<feature type="coiled-coil region" evidence="1">
    <location>
        <begin position="91"/>
        <end position="118"/>
    </location>
</feature>
<dbReference type="EMBL" id="CP038009">
    <property type="protein sequence ID" value="QBQ14949.1"/>
    <property type="molecule type" value="Genomic_DNA"/>
</dbReference>
<sequence length="253" mass="28692">MNTSNSSTGSNTSTAETKFLEIPIVQFVIFIIITGIYFFGIYHFFGVDFNKIKALEPNALGDFLAGTFAPLGFILLILGYMLNTSALKIQAQELRNSVQEQQALVETAKNEYDLLITQYNQNQSNLANQRSDQELKDELNSMPVIQFKFAGNYNYFEVINIGSPVIDISLIKGQNIEHMTSYIPVLKTNTTTREVTITISANKDAIFSFEMVFKTTKGLKYKQKFKNDRSEFDHNLFIITAQNDPEKIEIIDC</sequence>
<name>A0A4V1ASB8_ACIHA</name>
<evidence type="ECO:0000313" key="3">
    <source>
        <dbReference type="EMBL" id="QBQ14949.1"/>
    </source>
</evidence>
<reference evidence="3 4" key="1">
    <citation type="submission" date="2019-03" db="EMBL/GenBank/DDBJ databases">
        <title>Complete genome sequence of two outbreak-associated Acinetobacter haemolyticus strains.</title>
        <authorList>
            <person name="Bai L."/>
            <person name="Zhang S.-C."/>
            <person name="Deng Y."/>
            <person name="Song C.-C."/>
            <person name="Kang G.-B."/>
            <person name="Dong Y."/>
            <person name="Wang Y."/>
            <person name="Gao F."/>
            <person name="Huang H."/>
        </authorList>
    </citation>
    <scope>NUCLEOTIDE SEQUENCE [LARGE SCALE GENOMIC DNA]</scope>
    <source>
        <strain evidence="3 4">TJR01</strain>
    </source>
</reference>
<evidence type="ECO:0000256" key="2">
    <source>
        <dbReference type="SAM" id="Phobius"/>
    </source>
</evidence>
<keyword evidence="2" id="KW-0472">Membrane</keyword>
<organism evidence="3 4">
    <name type="scientific">Acinetobacter haemolyticus</name>
    <dbReference type="NCBI Taxonomy" id="29430"/>
    <lineage>
        <taxon>Bacteria</taxon>
        <taxon>Pseudomonadati</taxon>
        <taxon>Pseudomonadota</taxon>
        <taxon>Gammaproteobacteria</taxon>
        <taxon>Moraxellales</taxon>
        <taxon>Moraxellaceae</taxon>
        <taxon>Acinetobacter</taxon>
    </lineage>
</organism>
<accession>A0A4V1ASB8</accession>
<keyword evidence="2" id="KW-0812">Transmembrane</keyword>
<keyword evidence="2" id="KW-1133">Transmembrane helix</keyword>